<dbReference type="GO" id="GO:0006508">
    <property type="term" value="P:proteolysis"/>
    <property type="evidence" value="ECO:0007669"/>
    <property type="project" value="UniProtKB-KW"/>
</dbReference>
<evidence type="ECO:0000313" key="6">
    <source>
        <dbReference type="EMBL" id="KAG2306770.1"/>
    </source>
</evidence>
<dbReference type="GO" id="GO:0005634">
    <property type="term" value="C:nucleus"/>
    <property type="evidence" value="ECO:0007669"/>
    <property type="project" value="TreeGrafter"/>
</dbReference>
<dbReference type="PANTHER" id="PTHR12606:SF136">
    <property type="entry name" value="ULP1 PROTEASE FAMILY PROTEIN"/>
    <property type="match status" value="1"/>
</dbReference>
<proteinExistence type="inferred from homology"/>
<keyword evidence="3" id="KW-0378">Hydrolase</keyword>
<dbReference type="GO" id="GO:0016926">
    <property type="term" value="P:protein desumoylation"/>
    <property type="evidence" value="ECO:0007669"/>
    <property type="project" value="TreeGrafter"/>
</dbReference>
<evidence type="ECO:0000313" key="7">
    <source>
        <dbReference type="Proteomes" id="UP000886595"/>
    </source>
</evidence>
<dbReference type="SUPFAM" id="SSF54001">
    <property type="entry name" value="Cysteine proteinases"/>
    <property type="match status" value="1"/>
</dbReference>
<reference evidence="6 7" key="1">
    <citation type="submission" date="2020-02" db="EMBL/GenBank/DDBJ databases">
        <authorList>
            <person name="Ma Q."/>
            <person name="Huang Y."/>
            <person name="Song X."/>
            <person name="Pei D."/>
        </authorList>
    </citation>
    <scope>NUCLEOTIDE SEQUENCE [LARGE SCALE GENOMIC DNA]</scope>
    <source>
        <strain evidence="6">Sxm20200214</strain>
        <tissue evidence="6">Leaf</tissue>
    </source>
</reference>
<accession>A0A8X7SHU5</accession>
<evidence type="ECO:0000259" key="5">
    <source>
        <dbReference type="PROSITE" id="PS50600"/>
    </source>
</evidence>
<feature type="domain" description="Ubiquitin-like protease family profile" evidence="5">
    <location>
        <begin position="7"/>
        <end position="229"/>
    </location>
</feature>
<dbReference type="Pfam" id="PF02902">
    <property type="entry name" value="Peptidase_C48"/>
    <property type="match status" value="1"/>
</dbReference>
<keyword evidence="2" id="KW-0645">Protease</keyword>
<evidence type="ECO:0000256" key="1">
    <source>
        <dbReference type="ARBA" id="ARBA00005234"/>
    </source>
</evidence>
<dbReference type="Proteomes" id="UP000886595">
    <property type="component" value="Unassembled WGS sequence"/>
</dbReference>
<gene>
    <name evidence="6" type="ORF">Bca52824_026518</name>
</gene>
<comment type="similarity">
    <text evidence="1">Belongs to the peptidase C48 family.</text>
</comment>
<evidence type="ECO:0000256" key="4">
    <source>
        <dbReference type="ARBA" id="ARBA00022807"/>
    </source>
</evidence>
<evidence type="ECO:0000256" key="3">
    <source>
        <dbReference type="ARBA" id="ARBA00022801"/>
    </source>
</evidence>
<keyword evidence="4" id="KW-0788">Thiol protease</keyword>
<evidence type="ECO:0000256" key="2">
    <source>
        <dbReference type="ARBA" id="ARBA00022670"/>
    </source>
</evidence>
<dbReference type="Gene3D" id="3.40.395.10">
    <property type="entry name" value="Adenoviral Proteinase, Chain A"/>
    <property type="match status" value="1"/>
</dbReference>
<keyword evidence="7" id="KW-1185">Reference proteome</keyword>
<dbReference type="InterPro" id="IPR038765">
    <property type="entry name" value="Papain-like_cys_pep_sf"/>
</dbReference>
<protein>
    <recommendedName>
        <fullName evidence="5">Ubiquitin-like protease family profile domain-containing protein</fullName>
    </recommendedName>
</protein>
<dbReference type="GO" id="GO:0016929">
    <property type="term" value="F:deSUMOylase activity"/>
    <property type="evidence" value="ECO:0007669"/>
    <property type="project" value="TreeGrafter"/>
</dbReference>
<comment type="caution">
    <text evidence="6">The sequence shown here is derived from an EMBL/GenBank/DDBJ whole genome shotgun (WGS) entry which is preliminary data.</text>
</comment>
<sequence length="282" mass="32742">MRLLGEVLLVHELKSHITEANRLETLLESTESLSFTALTPSLHFKHIDAWINVLRKRYTDNSHHFRSDKLCFLDHLFAHHWSFNYKEFKDSEPDRNGLGRKLSGGAFNYYSGSVPSFCRSNRIWGVDITYVYAPVNRKDSHWIAMWIQIPKRHIVVFDSIISSISPETLDVVIEIFLHMIPYMLVECAPNDVVRAEYSLEPFTYERLKDLPQARSGDCGVYALKYIECHAIGMPFNKKDFAKSKGKAIRDKMAVDIFEEFPDVHLWETRDGDENYGAYGDDR</sequence>
<dbReference type="OrthoDB" id="1053983at2759"/>
<dbReference type="PANTHER" id="PTHR12606">
    <property type="entry name" value="SENTRIN/SUMO-SPECIFIC PROTEASE"/>
    <property type="match status" value="1"/>
</dbReference>
<dbReference type="InterPro" id="IPR003653">
    <property type="entry name" value="Peptidase_C48_C"/>
</dbReference>
<name>A0A8X7SHU5_BRACI</name>
<dbReference type="EMBL" id="JAAMPC010000006">
    <property type="protein sequence ID" value="KAG2306770.1"/>
    <property type="molecule type" value="Genomic_DNA"/>
</dbReference>
<organism evidence="6 7">
    <name type="scientific">Brassica carinata</name>
    <name type="common">Ethiopian mustard</name>
    <name type="synonym">Abyssinian cabbage</name>
    <dbReference type="NCBI Taxonomy" id="52824"/>
    <lineage>
        <taxon>Eukaryota</taxon>
        <taxon>Viridiplantae</taxon>
        <taxon>Streptophyta</taxon>
        <taxon>Embryophyta</taxon>
        <taxon>Tracheophyta</taxon>
        <taxon>Spermatophyta</taxon>
        <taxon>Magnoliopsida</taxon>
        <taxon>eudicotyledons</taxon>
        <taxon>Gunneridae</taxon>
        <taxon>Pentapetalae</taxon>
        <taxon>rosids</taxon>
        <taxon>malvids</taxon>
        <taxon>Brassicales</taxon>
        <taxon>Brassicaceae</taxon>
        <taxon>Brassiceae</taxon>
        <taxon>Brassica</taxon>
    </lineage>
</organism>
<dbReference type="PROSITE" id="PS50600">
    <property type="entry name" value="ULP_PROTEASE"/>
    <property type="match status" value="1"/>
</dbReference>
<dbReference type="AlphaFoldDB" id="A0A8X7SHU5"/>